<reference evidence="2" key="1">
    <citation type="submission" date="2023-02" db="EMBL/GenBank/DDBJ databases">
        <title>Description of Roseinatronobacter alkalisoli sp. nov., an alkaliphilic bacerium isolated from soda soil.</title>
        <authorList>
            <person name="Wei W."/>
        </authorList>
    </citation>
    <scope>NUCLEOTIDE SEQUENCE</scope>
    <source>
        <strain evidence="2">HJB301</strain>
    </source>
</reference>
<evidence type="ECO:0000313" key="2">
    <source>
        <dbReference type="EMBL" id="MDD7970820.1"/>
    </source>
</evidence>
<comment type="caution">
    <text evidence="2">The sequence shown here is derived from an EMBL/GenBank/DDBJ whole genome shotgun (WGS) entry which is preliminary data.</text>
</comment>
<dbReference type="PROSITE" id="PS50987">
    <property type="entry name" value="HTH_ARSR_2"/>
    <property type="match status" value="1"/>
</dbReference>
<dbReference type="Pfam" id="PF12840">
    <property type="entry name" value="HTH_20"/>
    <property type="match status" value="1"/>
</dbReference>
<dbReference type="InterPro" id="IPR011991">
    <property type="entry name" value="ArsR-like_HTH"/>
</dbReference>
<proteinExistence type="predicted"/>
<evidence type="ECO:0000259" key="1">
    <source>
        <dbReference type="PROSITE" id="PS50987"/>
    </source>
</evidence>
<keyword evidence="3" id="KW-1185">Reference proteome</keyword>
<dbReference type="Proteomes" id="UP001431784">
    <property type="component" value="Unassembled WGS sequence"/>
</dbReference>
<dbReference type="RefSeq" id="WP_274351500.1">
    <property type="nucleotide sequence ID" value="NZ_JAQZSM010000004.1"/>
</dbReference>
<dbReference type="PRINTS" id="PR00778">
    <property type="entry name" value="HTHARSR"/>
</dbReference>
<accession>A0ABT5T7Z8</accession>
<dbReference type="InterPro" id="IPR036388">
    <property type="entry name" value="WH-like_DNA-bd_sf"/>
</dbReference>
<dbReference type="NCBIfam" id="NF033788">
    <property type="entry name" value="HTH_metalloreg"/>
    <property type="match status" value="1"/>
</dbReference>
<sequence length="119" mass="13184">MAKHDSTLDLLFTALGDPTRRAILMRLAQGDASVSELAAPHDMALPSFVKHLGKLEQAGLITTTKAGRVRSCALSPDAFAPMDDWLSAQRAIWNSRLDRFDDYVSNLKRMRENETGPEN</sequence>
<dbReference type="PANTHER" id="PTHR38600:SF2">
    <property type="entry name" value="SLL0088 PROTEIN"/>
    <property type="match status" value="1"/>
</dbReference>
<organism evidence="2 3">
    <name type="scientific">Roseinatronobacter alkalisoli</name>
    <dbReference type="NCBI Taxonomy" id="3028235"/>
    <lineage>
        <taxon>Bacteria</taxon>
        <taxon>Pseudomonadati</taxon>
        <taxon>Pseudomonadota</taxon>
        <taxon>Alphaproteobacteria</taxon>
        <taxon>Rhodobacterales</taxon>
        <taxon>Paracoccaceae</taxon>
        <taxon>Roseinatronobacter</taxon>
    </lineage>
</organism>
<dbReference type="PANTHER" id="PTHR38600">
    <property type="entry name" value="TRANSCRIPTIONAL REGULATORY PROTEIN"/>
    <property type="match status" value="1"/>
</dbReference>
<protein>
    <submittedName>
        <fullName evidence="2">Metalloregulator ArsR/SmtB family transcription factor</fullName>
    </submittedName>
</protein>
<dbReference type="InterPro" id="IPR036390">
    <property type="entry name" value="WH_DNA-bd_sf"/>
</dbReference>
<name>A0ABT5T7Z8_9RHOB</name>
<dbReference type="EMBL" id="JAQZSM010000004">
    <property type="protein sequence ID" value="MDD7970820.1"/>
    <property type="molecule type" value="Genomic_DNA"/>
</dbReference>
<evidence type="ECO:0000313" key="3">
    <source>
        <dbReference type="Proteomes" id="UP001431784"/>
    </source>
</evidence>
<dbReference type="CDD" id="cd00090">
    <property type="entry name" value="HTH_ARSR"/>
    <property type="match status" value="1"/>
</dbReference>
<gene>
    <name evidence="2" type="ORF">PUT78_06890</name>
</gene>
<feature type="domain" description="HTH arsR-type" evidence="1">
    <location>
        <begin position="1"/>
        <end position="94"/>
    </location>
</feature>
<dbReference type="SMART" id="SM00418">
    <property type="entry name" value="HTH_ARSR"/>
    <property type="match status" value="1"/>
</dbReference>
<dbReference type="SUPFAM" id="SSF46785">
    <property type="entry name" value="Winged helix' DNA-binding domain"/>
    <property type="match status" value="1"/>
</dbReference>
<dbReference type="Gene3D" id="1.10.10.10">
    <property type="entry name" value="Winged helix-like DNA-binding domain superfamily/Winged helix DNA-binding domain"/>
    <property type="match status" value="1"/>
</dbReference>
<dbReference type="InterPro" id="IPR001845">
    <property type="entry name" value="HTH_ArsR_DNA-bd_dom"/>
</dbReference>